<dbReference type="InterPro" id="IPR029016">
    <property type="entry name" value="GAF-like_dom_sf"/>
</dbReference>
<dbReference type="InterPro" id="IPR002197">
    <property type="entry name" value="HTH_Fis"/>
</dbReference>
<evidence type="ECO:0000256" key="4">
    <source>
        <dbReference type="ARBA" id="ARBA00023125"/>
    </source>
</evidence>
<dbReference type="InterPro" id="IPR027417">
    <property type="entry name" value="P-loop_NTPase"/>
</dbReference>
<evidence type="ECO:0000259" key="7">
    <source>
        <dbReference type="PROSITE" id="PS50112"/>
    </source>
</evidence>
<evidence type="ECO:0000313" key="9">
    <source>
        <dbReference type="Proteomes" id="UP000199309"/>
    </source>
</evidence>
<evidence type="ECO:0000256" key="3">
    <source>
        <dbReference type="ARBA" id="ARBA00023015"/>
    </source>
</evidence>
<dbReference type="FunFam" id="3.40.50.300:FF:000006">
    <property type="entry name" value="DNA-binding transcriptional regulator NtrC"/>
    <property type="match status" value="1"/>
</dbReference>
<name>A0A1G9YMR2_9FIRM</name>
<dbReference type="InterPro" id="IPR025662">
    <property type="entry name" value="Sigma_54_int_dom_ATP-bd_1"/>
</dbReference>
<evidence type="ECO:0000256" key="1">
    <source>
        <dbReference type="ARBA" id="ARBA00022741"/>
    </source>
</evidence>
<evidence type="ECO:0000313" key="8">
    <source>
        <dbReference type="EMBL" id="SDN10312.1"/>
    </source>
</evidence>
<gene>
    <name evidence="8" type="ORF">SAMN05660299_02111</name>
</gene>
<dbReference type="GO" id="GO:0006355">
    <property type="term" value="P:regulation of DNA-templated transcription"/>
    <property type="evidence" value="ECO:0007669"/>
    <property type="project" value="InterPro"/>
</dbReference>
<dbReference type="OrthoDB" id="9803970at2"/>
<dbReference type="Pfam" id="PF02954">
    <property type="entry name" value="HTH_8"/>
    <property type="match status" value="1"/>
</dbReference>
<reference evidence="8 9" key="1">
    <citation type="submission" date="2016-10" db="EMBL/GenBank/DDBJ databases">
        <authorList>
            <person name="de Groot N.N."/>
        </authorList>
    </citation>
    <scope>NUCLEOTIDE SEQUENCE [LARGE SCALE GENOMIC DNA]</scope>
    <source>
        <strain evidence="8 9">DSM 16981</strain>
    </source>
</reference>
<dbReference type="PROSITE" id="PS00688">
    <property type="entry name" value="SIGMA54_INTERACT_3"/>
    <property type="match status" value="1"/>
</dbReference>
<dbReference type="PRINTS" id="PR01590">
    <property type="entry name" value="HTHFIS"/>
</dbReference>
<dbReference type="SMART" id="SM00382">
    <property type="entry name" value="AAA"/>
    <property type="match status" value="1"/>
</dbReference>
<evidence type="ECO:0000259" key="6">
    <source>
        <dbReference type="PROSITE" id="PS50045"/>
    </source>
</evidence>
<dbReference type="AlphaFoldDB" id="A0A1G9YMR2"/>
<keyword evidence="9" id="KW-1185">Reference proteome</keyword>
<dbReference type="Pfam" id="PF00158">
    <property type="entry name" value="Sigma54_activat"/>
    <property type="match status" value="1"/>
</dbReference>
<dbReference type="Pfam" id="PF25601">
    <property type="entry name" value="AAA_lid_14"/>
    <property type="match status" value="1"/>
</dbReference>
<dbReference type="EMBL" id="FNHQ01000024">
    <property type="protein sequence ID" value="SDN10312.1"/>
    <property type="molecule type" value="Genomic_DNA"/>
</dbReference>
<dbReference type="InterPro" id="IPR000014">
    <property type="entry name" value="PAS"/>
</dbReference>
<evidence type="ECO:0000256" key="2">
    <source>
        <dbReference type="ARBA" id="ARBA00022840"/>
    </source>
</evidence>
<dbReference type="CDD" id="cd00009">
    <property type="entry name" value="AAA"/>
    <property type="match status" value="1"/>
</dbReference>
<organism evidence="8 9">
    <name type="scientific">Megasphaera paucivorans</name>
    <dbReference type="NCBI Taxonomy" id="349095"/>
    <lineage>
        <taxon>Bacteria</taxon>
        <taxon>Bacillati</taxon>
        <taxon>Bacillota</taxon>
        <taxon>Negativicutes</taxon>
        <taxon>Veillonellales</taxon>
        <taxon>Veillonellaceae</taxon>
        <taxon>Megasphaera</taxon>
    </lineage>
</organism>
<feature type="domain" description="PAS" evidence="7">
    <location>
        <begin position="232"/>
        <end position="270"/>
    </location>
</feature>
<dbReference type="RefSeq" id="WP_091651603.1">
    <property type="nucleotide sequence ID" value="NZ_FNHQ01000024.1"/>
</dbReference>
<dbReference type="Pfam" id="PF13188">
    <property type="entry name" value="PAS_8"/>
    <property type="match status" value="1"/>
</dbReference>
<protein>
    <submittedName>
        <fullName evidence="8">Transcriptional regulator containing PAS, AAA-type ATPase, and DNA-binding Fis domains</fullName>
    </submittedName>
</protein>
<accession>A0A1G9YMR2</accession>
<evidence type="ECO:0000256" key="5">
    <source>
        <dbReference type="ARBA" id="ARBA00023163"/>
    </source>
</evidence>
<dbReference type="InterPro" id="IPR009057">
    <property type="entry name" value="Homeodomain-like_sf"/>
</dbReference>
<sequence>MLTDDIKNLFNPQHVKYISEMRDKYFRTRNLKDIVGVRPDILMGWQESYEHGFDDIYPNKPVVRDLQRRLEKNAQVMHVAIPYMKKIFSFIDHKSFWLTFMHTEGVILKLIGTPKMLEELKATGLIEGSNRGEDAPYCGLFHLVYKLKKPFMLVATEHASPIDDNLAGSASPIIDLRTKKVLGYIGISGHWWDSHVHTLGMAIIAGEAISQALALQTANRKILDMNKSIKNINRRLNTTVESVDSGLVYFDDKGNIKTINKNAVQLLGIQLRHEAILGKNIFNFIDNKLTIDKIHCHTNKNEIYHYDLLTPLAANVIGKGEYPLYVTIQNTIQEDRAEYIMIIKKRAEVHQTAAKIVYPTGSFTFEDIIGQSEEMSKVKRLAQMAAQHDPAVMILGESGTGKELFAQAIHHASNRAKGPFVAINCGAIPRTLIESELFGYEKGAFTGADKNGHPGKFELADGGTVFLDEIGDMPYDVQITLLRVLQTRQVLRIGGTKPIKVNVRIISATNKDLDEEIKNKTFRDDLYYRLNVFTIPLPPLRERKGDVEILAKYFFSNYQKIYNKKVKGFSREALQMLNKYDWPGNIRQLENAVDRALIVCQTEYIELEDFSNKLITETNRGENIESEKLTTKSDKLVILKTLQTFNNNISKTAKYLGLSRPTLYKKIKKYGISKNNNIYS</sequence>
<keyword evidence="4 8" id="KW-0238">DNA-binding</keyword>
<dbReference type="Gene3D" id="3.30.450.20">
    <property type="entry name" value="PAS domain"/>
    <property type="match status" value="1"/>
</dbReference>
<dbReference type="Proteomes" id="UP000199309">
    <property type="component" value="Unassembled WGS sequence"/>
</dbReference>
<dbReference type="InterPro" id="IPR002078">
    <property type="entry name" value="Sigma_54_int"/>
</dbReference>
<keyword evidence="2" id="KW-0067">ATP-binding</keyword>
<dbReference type="PROSITE" id="PS50045">
    <property type="entry name" value="SIGMA54_INTERACT_4"/>
    <property type="match status" value="1"/>
</dbReference>
<dbReference type="Gene3D" id="1.10.8.60">
    <property type="match status" value="1"/>
</dbReference>
<keyword evidence="1" id="KW-0547">Nucleotide-binding</keyword>
<dbReference type="SUPFAM" id="SSF52540">
    <property type="entry name" value="P-loop containing nucleoside triphosphate hydrolases"/>
    <property type="match status" value="1"/>
</dbReference>
<dbReference type="STRING" id="349095.SAMN05660299_02111"/>
<dbReference type="PROSITE" id="PS50112">
    <property type="entry name" value="PAS"/>
    <property type="match status" value="1"/>
</dbReference>
<dbReference type="GO" id="GO:0043565">
    <property type="term" value="F:sequence-specific DNA binding"/>
    <property type="evidence" value="ECO:0007669"/>
    <property type="project" value="InterPro"/>
</dbReference>
<keyword evidence="5" id="KW-0804">Transcription</keyword>
<dbReference type="SUPFAM" id="SSF55785">
    <property type="entry name" value="PYP-like sensor domain (PAS domain)"/>
    <property type="match status" value="1"/>
</dbReference>
<dbReference type="PROSITE" id="PS00675">
    <property type="entry name" value="SIGMA54_INTERACT_1"/>
    <property type="match status" value="1"/>
</dbReference>
<dbReference type="PANTHER" id="PTHR32071">
    <property type="entry name" value="TRANSCRIPTIONAL REGULATORY PROTEIN"/>
    <property type="match status" value="1"/>
</dbReference>
<proteinExistence type="predicted"/>
<dbReference type="InterPro" id="IPR035965">
    <property type="entry name" value="PAS-like_dom_sf"/>
</dbReference>
<dbReference type="InterPro" id="IPR058031">
    <property type="entry name" value="AAA_lid_NorR"/>
</dbReference>
<keyword evidence="3" id="KW-0805">Transcription regulation</keyword>
<dbReference type="PROSITE" id="PS00676">
    <property type="entry name" value="SIGMA54_INTERACT_2"/>
    <property type="match status" value="1"/>
</dbReference>
<dbReference type="InterPro" id="IPR003593">
    <property type="entry name" value="AAA+_ATPase"/>
</dbReference>
<dbReference type="GO" id="GO:0005524">
    <property type="term" value="F:ATP binding"/>
    <property type="evidence" value="ECO:0007669"/>
    <property type="project" value="UniProtKB-KW"/>
</dbReference>
<dbReference type="Gene3D" id="3.40.50.300">
    <property type="entry name" value="P-loop containing nucleotide triphosphate hydrolases"/>
    <property type="match status" value="1"/>
</dbReference>
<dbReference type="PANTHER" id="PTHR32071:SF57">
    <property type="entry name" value="C4-DICARBOXYLATE TRANSPORT TRANSCRIPTIONAL REGULATORY PROTEIN DCTD"/>
    <property type="match status" value="1"/>
</dbReference>
<feature type="domain" description="Sigma-54 factor interaction" evidence="6">
    <location>
        <begin position="368"/>
        <end position="598"/>
    </location>
</feature>
<dbReference type="Gene3D" id="3.30.450.40">
    <property type="match status" value="1"/>
</dbReference>
<dbReference type="Gene3D" id="1.10.10.60">
    <property type="entry name" value="Homeodomain-like"/>
    <property type="match status" value="1"/>
</dbReference>
<dbReference type="SUPFAM" id="SSF46689">
    <property type="entry name" value="Homeodomain-like"/>
    <property type="match status" value="1"/>
</dbReference>
<dbReference type="InterPro" id="IPR025944">
    <property type="entry name" value="Sigma_54_int_dom_CS"/>
</dbReference>
<dbReference type="InterPro" id="IPR025943">
    <property type="entry name" value="Sigma_54_int_dom_ATP-bd_2"/>
</dbReference>